<evidence type="ECO:0000256" key="2">
    <source>
        <dbReference type="ARBA" id="ARBA00022741"/>
    </source>
</evidence>
<keyword evidence="4" id="KW-0648">Protein biosynthesis</keyword>
<keyword evidence="5" id="KW-0030">Aminoacyl-tRNA synthetase</keyword>
<dbReference type="EMBL" id="QYYA01000186">
    <property type="protein sequence ID" value="RJG09340.1"/>
    <property type="molecule type" value="Genomic_DNA"/>
</dbReference>
<dbReference type="Pfam" id="PF13603">
    <property type="entry name" value="tRNA-synt_1_2"/>
    <property type="match status" value="1"/>
</dbReference>
<dbReference type="Proteomes" id="UP000283734">
    <property type="component" value="Unassembled WGS sequence"/>
</dbReference>
<feature type="non-terminal residue" evidence="7">
    <location>
        <position position="29"/>
    </location>
</feature>
<name>A0A418XA45_9GAMM</name>
<accession>A0A418XA45</accession>
<dbReference type="GO" id="GO:0006418">
    <property type="term" value="P:tRNA aminoacylation for protein translation"/>
    <property type="evidence" value="ECO:0007669"/>
    <property type="project" value="InterPro"/>
</dbReference>
<proteinExistence type="predicted"/>
<dbReference type="InterPro" id="IPR025709">
    <property type="entry name" value="Leu_tRNA-synth_edit"/>
</dbReference>
<dbReference type="GO" id="GO:0005524">
    <property type="term" value="F:ATP binding"/>
    <property type="evidence" value="ECO:0007669"/>
    <property type="project" value="UniProtKB-KW"/>
</dbReference>
<evidence type="ECO:0000256" key="3">
    <source>
        <dbReference type="ARBA" id="ARBA00022840"/>
    </source>
</evidence>
<keyword evidence="1" id="KW-0436">Ligase</keyword>
<evidence type="ECO:0000256" key="5">
    <source>
        <dbReference type="ARBA" id="ARBA00023146"/>
    </source>
</evidence>
<evidence type="ECO:0000313" key="7">
    <source>
        <dbReference type="EMBL" id="RJG09340.1"/>
    </source>
</evidence>
<dbReference type="AlphaFoldDB" id="A0A418XA45"/>
<feature type="domain" description="Leucyl-tRNA synthetase editing" evidence="6">
    <location>
        <begin position="12"/>
        <end position="29"/>
    </location>
</feature>
<organism evidence="7 8">
    <name type="scientific">Alcanivorax profundi</name>
    <dbReference type="NCBI Taxonomy" id="2338368"/>
    <lineage>
        <taxon>Bacteria</taxon>
        <taxon>Pseudomonadati</taxon>
        <taxon>Pseudomonadota</taxon>
        <taxon>Gammaproteobacteria</taxon>
        <taxon>Oceanospirillales</taxon>
        <taxon>Alcanivoracaceae</taxon>
        <taxon>Alcanivorax</taxon>
    </lineage>
</organism>
<evidence type="ECO:0000256" key="4">
    <source>
        <dbReference type="ARBA" id="ARBA00022917"/>
    </source>
</evidence>
<dbReference type="GO" id="GO:0002161">
    <property type="term" value="F:aminoacyl-tRNA deacylase activity"/>
    <property type="evidence" value="ECO:0007669"/>
    <property type="project" value="InterPro"/>
</dbReference>
<dbReference type="InterPro" id="IPR009008">
    <property type="entry name" value="Val/Leu/Ile-tRNA-synth_edit"/>
</dbReference>
<evidence type="ECO:0000256" key="1">
    <source>
        <dbReference type="ARBA" id="ARBA00022598"/>
    </source>
</evidence>
<comment type="caution">
    <text evidence="7">The sequence shown here is derived from an EMBL/GenBank/DDBJ whole genome shotgun (WGS) entry which is preliminary data.</text>
</comment>
<reference evidence="7 8" key="1">
    <citation type="submission" date="2018-09" db="EMBL/GenBank/DDBJ databases">
        <title>Alcanivorax profundi sp. nov., isolated from 1000 m-depth seawater of the Mariana Trench.</title>
        <authorList>
            <person name="Liu J."/>
        </authorList>
    </citation>
    <scope>NUCLEOTIDE SEQUENCE [LARGE SCALE GENOMIC DNA]</scope>
    <source>
        <strain evidence="7 8">MTEO17</strain>
    </source>
</reference>
<dbReference type="GO" id="GO:0004812">
    <property type="term" value="F:aminoacyl-tRNA ligase activity"/>
    <property type="evidence" value="ECO:0007669"/>
    <property type="project" value="UniProtKB-KW"/>
</dbReference>
<gene>
    <name evidence="7" type="ORF">D4A39_17405</name>
</gene>
<protein>
    <recommendedName>
        <fullName evidence="6">Leucyl-tRNA synthetase editing domain-containing protein</fullName>
    </recommendedName>
</protein>
<sequence length="29" mass="3442">MRSSSIRVLARMMAVPAHDQRDFEFAQKY</sequence>
<keyword evidence="2" id="KW-0547">Nucleotide-binding</keyword>
<dbReference type="SUPFAM" id="SSF50677">
    <property type="entry name" value="ValRS/IleRS/LeuRS editing domain"/>
    <property type="match status" value="1"/>
</dbReference>
<evidence type="ECO:0000259" key="6">
    <source>
        <dbReference type="Pfam" id="PF13603"/>
    </source>
</evidence>
<keyword evidence="8" id="KW-1185">Reference proteome</keyword>
<keyword evidence="3" id="KW-0067">ATP-binding</keyword>
<dbReference type="Gene3D" id="3.90.740.10">
    <property type="entry name" value="Valyl/Leucyl/Isoleucyl-tRNA synthetase, editing domain"/>
    <property type="match status" value="1"/>
</dbReference>
<evidence type="ECO:0000313" key="8">
    <source>
        <dbReference type="Proteomes" id="UP000283734"/>
    </source>
</evidence>